<name>K0SME5_THAOC</name>
<feature type="compositionally biased region" description="Basic and acidic residues" evidence="1">
    <location>
        <begin position="475"/>
        <end position="488"/>
    </location>
</feature>
<evidence type="ECO:0000313" key="3">
    <source>
        <dbReference type="Proteomes" id="UP000266841"/>
    </source>
</evidence>
<feature type="region of interest" description="Disordered" evidence="1">
    <location>
        <begin position="1"/>
        <end position="393"/>
    </location>
</feature>
<sequence length="488" mass="52764">MDQKDTSSPSTDMDGDGAVEAATAKIDAQGSETPPDAKMRNTVGCQEEDGAPATGRRPIHEEGHPEEKKDDCGDSSMHKYPETSVDKQLPAADSDDNDGVPTGMADDSDEPHVETVARQEFTVMHENNNSVDFDAPIETDDRLVDDQLVATETEFATADADMDAEEEPQSRQEEPEPAEASNADSEIVSSASHIPPLASETESVPSTTPKTGANEDDGVPGIPRQKFTVRHENNNSVDFDAPIRTDDLDDSDKQVAATETELATAAKDMGAEDERQSRQQKNEPPAEVIENVSTPPPQEDVTDTSSPGSRTPPSASEAESAPPNAAKDSEEEKRQSPAEVVGKISALPNREDATDTSSAASRTPPPVTSQQQPTEEFSREERHPLRDMNELPLRTSKIMYASSNIGRRSIHLRLLEERLPEQTSKKSSPPPRSLKAPFKDSLRRIRSLSLSSAIQTFPKATSTANRSAPSALEVLDEKAPSHVESADE</sequence>
<feature type="compositionally biased region" description="Polar residues" evidence="1">
    <location>
        <begin position="182"/>
        <end position="192"/>
    </location>
</feature>
<comment type="caution">
    <text evidence="2">The sequence shown here is derived from an EMBL/GenBank/DDBJ whole genome shotgun (WGS) entry which is preliminary data.</text>
</comment>
<feature type="compositionally biased region" description="Low complexity" evidence="1">
    <location>
        <begin position="150"/>
        <end position="159"/>
    </location>
</feature>
<feature type="compositionally biased region" description="Polar residues" evidence="1">
    <location>
        <begin position="1"/>
        <end position="11"/>
    </location>
</feature>
<proteinExistence type="predicted"/>
<feature type="compositionally biased region" description="Basic and acidic residues" evidence="1">
    <location>
        <begin position="327"/>
        <end position="336"/>
    </location>
</feature>
<reference evidence="2 3" key="1">
    <citation type="journal article" date="2012" name="Genome Biol.">
        <title>Genome and low-iron response of an oceanic diatom adapted to chronic iron limitation.</title>
        <authorList>
            <person name="Lommer M."/>
            <person name="Specht M."/>
            <person name="Roy A.S."/>
            <person name="Kraemer L."/>
            <person name="Andreson R."/>
            <person name="Gutowska M.A."/>
            <person name="Wolf J."/>
            <person name="Bergner S.V."/>
            <person name="Schilhabel M.B."/>
            <person name="Klostermeier U.C."/>
            <person name="Beiko R.G."/>
            <person name="Rosenstiel P."/>
            <person name="Hippler M."/>
            <person name="Laroche J."/>
        </authorList>
    </citation>
    <scope>NUCLEOTIDE SEQUENCE [LARGE SCALE GENOMIC DNA]</scope>
    <source>
        <strain evidence="2 3">CCMP1005</strain>
    </source>
</reference>
<accession>K0SME5</accession>
<protein>
    <submittedName>
        <fullName evidence="2">Uncharacterized protein</fullName>
    </submittedName>
</protein>
<feature type="compositionally biased region" description="Basic and acidic residues" evidence="1">
    <location>
        <begin position="376"/>
        <end position="389"/>
    </location>
</feature>
<feature type="region of interest" description="Disordered" evidence="1">
    <location>
        <begin position="420"/>
        <end position="440"/>
    </location>
</feature>
<evidence type="ECO:0000256" key="1">
    <source>
        <dbReference type="SAM" id="MobiDB-lite"/>
    </source>
</evidence>
<feature type="compositionally biased region" description="Polar residues" evidence="1">
    <location>
        <begin position="200"/>
        <end position="211"/>
    </location>
</feature>
<dbReference type="AlphaFoldDB" id="K0SME5"/>
<organism evidence="2 3">
    <name type="scientific">Thalassiosira oceanica</name>
    <name type="common">Marine diatom</name>
    <dbReference type="NCBI Taxonomy" id="159749"/>
    <lineage>
        <taxon>Eukaryota</taxon>
        <taxon>Sar</taxon>
        <taxon>Stramenopiles</taxon>
        <taxon>Ochrophyta</taxon>
        <taxon>Bacillariophyta</taxon>
        <taxon>Coscinodiscophyceae</taxon>
        <taxon>Thalassiosirophycidae</taxon>
        <taxon>Thalassiosirales</taxon>
        <taxon>Thalassiosiraceae</taxon>
        <taxon>Thalassiosira</taxon>
    </lineage>
</organism>
<evidence type="ECO:0000313" key="2">
    <source>
        <dbReference type="EMBL" id="EJK67483.1"/>
    </source>
</evidence>
<keyword evidence="3" id="KW-1185">Reference proteome</keyword>
<feature type="compositionally biased region" description="Basic and acidic residues" evidence="1">
    <location>
        <begin position="58"/>
        <end position="85"/>
    </location>
</feature>
<dbReference type="Proteomes" id="UP000266841">
    <property type="component" value="Unassembled WGS sequence"/>
</dbReference>
<feature type="compositionally biased region" description="Basic and acidic residues" evidence="1">
    <location>
        <begin position="269"/>
        <end position="281"/>
    </location>
</feature>
<feature type="compositionally biased region" description="Low complexity" evidence="1">
    <location>
        <begin position="312"/>
        <end position="326"/>
    </location>
</feature>
<feature type="non-terminal residue" evidence="2">
    <location>
        <position position="488"/>
    </location>
</feature>
<feature type="compositionally biased region" description="Polar residues" evidence="1">
    <location>
        <begin position="457"/>
        <end position="468"/>
    </location>
</feature>
<feature type="compositionally biased region" description="Low complexity" evidence="1">
    <location>
        <begin position="256"/>
        <end position="266"/>
    </location>
</feature>
<gene>
    <name evidence="2" type="ORF">THAOC_11477</name>
</gene>
<feature type="region of interest" description="Disordered" evidence="1">
    <location>
        <begin position="457"/>
        <end position="488"/>
    </location>
</feature>
<dbReference type="EMBL" id="AGNL01013028">
    <property type="protein sequence ID" value="EJK67483.1"/>
    <property type="molecule type" value="Genomic_DNA"/>
</dbReference>